<sequence>MSDADSGRDRRGFLAGVGAVGLGALAGCSALDPIDGDDTEPTVETAPFDDFGGDLPTIPTPLPVAVASDYLDRAAASARADLDAVPHPLTGDDVPNGAVRDALAERYADATDALDRAGSASTDAGTLDALRDARRAAAAARAGWRAVDGSLTRADVRERAPPVADDVRAFRERWRYVGSPEDAVRALLVHAELEDLVANARTSIRSLRSPRSFVDPAPDGPPAVADEAAALESARVAVADAAYLYDRFVASLDATRSYAGTFDAAEATLANAVAERASDVSDADHGSDLVDADIDAIAVRSALDDILFDVQSDASYYREMDRVAGAIREHHGRLAGLRALDALVAAVESGDYATVENAEDVVAIRSDAVTALTGARGGRHPRLNALGLRWLPETIRRSDDELASYDDPVPVTYLVRDVGRYVRVAYVAAAVPGASERVVGALSA</sequence>
<gene>
    <name evidence="1" type="ORF">GCM10009037_22550</name>
</gene>
<comment type="caution">
    <text evidence="1">The sequence shown here is derived from an EMBL/GenBank/DDBJ whole genome shotgun (WGS) entry which is preliminary data.</text>
</comment>
<evidence type="ECO:0000313" key="2">
    <source>
        <dbReference type="Proteomes" id="UP000628840"/>
    </source>
</evidence>
<name>A0A830EWS7_9EURY</name>
<dbReference type="RefSeq" id="WP_188883847.1">
    <property type="nucleotide sequence ID" value="NZ_BMPF01000003.1"/>
</dbReference>
<proteinExistence type="predicted"/>
<dbReference type="PROSITE" id="PS51318">
    <property type="entry name" value="TAT"/>
    <property type="match status" value="1"/>
</dbReference>
<keyword evidence="2" id="KW-1185">Reference proteome</keyword>
<dbReference type="InterPro" id="IPR006311">
    <property type="entry name" value="TAT_signal"/>
</dbReference>
<reference evidence="1 2" key="1">
    <citation type="journal article" date="2019" name="Int. J. Syst. Evol. Microbiol.">
        <title>The Global Catalogue of Microorganisms (GCM) 10K type strain sequencing project: providing services to taxonomists for standard genome sequencing and annotation.</title>
        <authorList>
            <consortium name="The Broad Institute Genomics Platform"/>
            <consortium name="The Broad Institute Genome Sequencing Center for Infectious Disease"/>
            <person name="Wu L."/>
            <person name="Ma J."/>
        </authorList>
    </citation>
    <scope>NUCLEOTIDE SEQUENCE [LARGE SCALE GENOMIC DNA]</scope>
    <source>
        <strain evidence="1 2">JCM 19585</strain>
    </source>
</reference>
<organism evidence="1 2">
    <name type="scientific">Halarchaeum grantii</name>
    <dbReference type="NCBI Taxonomy" id="1193105"/>
    <lineage>
        <taxon>Archaea</taxon>
        <taxon>Methanobacteriati</taxon>
        <taxon>Methanobacteriota</taxon>
        <taxon>Stenosarchaea group</taxon>
        <taxon>Halobacteria</taxon>
        <taxon>Halobacteriales</taxon>
        <taxon>Halobacteriaceae</taxon>
    </lineage>
</organism>
<dbReference type="EMBL" id="BMPF01000003">
    <property type="protein sequence ID" value="GGL38410.1"/>
    <property type="molecule type" value="Genomic_DNA"/>
</dbReference>
<protein>
    <recommendedName>
        <fullName evidence="3">Tat (Twin-arginine translocation) pathway signal sequence</fullName>
    </recommendedName>
</protein>
<accession>A0A830EWS7</accession>
<evidence type="ECO:0008006" key="3">
    <source>
        <dbReference type="Google" id="ProtNLM"/>
    </source>
</evidence>
<dbReference type="Proteomes" id="UP000628840">
    <property type="component" value="Unassembled WGS sequence"/>
</dbReference>
<dbReference type="OrthoDB" id="350675at2157"/>
<dbReference type="AlphaFoldDB" id="A0A830EWS7"/>
<evidence type="ECO:0000313" key="1">
    <source>
        <dbReference type="EMBL" id="GGL38410.1"/>
    </source>
</evidence>